<protein>
    <submittedName>
        <fullName evidence="1">Uncharacterized protein</fullName>
    </submittedName>
</protein>
<dbReference type="Proteomes" id="UP000294843">
    <property type="component" value="Unassembled WGS sequence"/>
</dbReference>
<dbReference type="EMBL" id="SCWF01000001">
    <property type="protein sequence ID" value="TDM15684.1"/>
    <property type="molecule type" value="Genomic_DNA"/>
</dbReference>
<keyword evidence="2" id="KW-1185">Reference proteome</keyword>
<evidence type="ECO:0000313" key="2">
    <source>
        <dbReference type="Proteomes" id="UP000294843"/>
    </source>
</evidence>
<organism evidence="1 2">
    <name type="scientific">Macrococcus bovicus</name>
    <dbReference type="NCBI Taxonomy" id="69968"/>
    <lineage>
        <taxon>Bacteria</taxon>
        <taxon>Bacillati</taxon>
        <taxon>Bacillota</taxon>
        <taxon>Bacilli</taxon>
        <taxon>Bacillales</taxon>
        <taxon>Staphylococcaceae</taxon>
        <taxon>Macrococcus</taxon>
    </lineage>
</organism>
<dbReference type="OrthoDB" id="2418501at2"/>
<dbReference type="AlphaFoldDB" id="A0A4R6C2V0"/>
<comment type="caution">
    <text evidence="1">The sequence shown here is derived from an EMBL/GenBank/DDBJ whole genome shotgun (WGS) entry which is preliminary data.</text>
</comment>
<proteinExistence type="predicted"/>
<accession>A0A4R6C2V0</accession>
<gene>
    <name evidence="1" type="ORF">ERX55_01900</name>
</gene>
<sequence length="316" mass="37144">MTDIIPFPGLPDKLNRQLQTFLAQEEFEQAYDTITELERHVELNHRQQLQKLEVLYALESFLELREEASILLNMGHPSYEVTVYYFLLSLYELGQYQTVIELIDSLRTEEVDHRLKMKLLPLYDQARHRKNMRDRQTADELSDFTDWTAARQVHFIHQLIADENMTYSGTFLELLKSPLHPVVQTALIQYIRLAGEREIIHLSKLETTVSFLSSEVVPLERYFLMQDVLPLVREWFESNMPDMIPAIDSWLERQALVLYPLNFTSGEQMIETEVIADCYIHFALSMFQLADIYPLVQTEEHARVLALIDEAVKYEL</sequence>
<reference evidence="1 2" key="1">
    <citation type="submission" date="2019-01" db="EMBL/GenBank/DDBJ databases">
        <title>Draft genome sequences of the type strains of six Macrococcus species.</title>
        <authorList>
            <person name="Mazhar S."/>
            <person name="Altermann E."/>
            <person name="Hill C."/>
            <person name="Mcauliffe O."/>
        </authorList>
    </citation>
    <scope>NUCLEOTIDE SEQUENCE [LARGE SCALE GENOMIC DNA]</scope>
    <source>
        <strain evidence="1 2">ATCC 51825</strain>
    </source>
</reference>
<dbReference type="RefSeq" id="WP_133450884.1">
    <property type="nucleotide sequence ID" value="NZ_SCWF01000001.1"/>
</dbReference>
<name>A0A4R6C2V0_9STAP</name>
<evidence type="ECO:0000313" key="1">
    <source>
        <dbReference type="EMBL" id="TDM15684.1"/>
    </source>
</evidence>